<dbReference type="Proteomes" id="UP001212997">
    <property type="component" value="Unassembled WGS sequence"/>
</dbReference>
<name>A0AAD5UQP3_9APHY</name>
<comment type="caution">
    <text evidence="1">The sequence shown here is derived from an EMBL/GenBank/DDBJ whole genome shotgun (WGS) entry which is preliminary data.</text>
</comment>
<evidence type="ECO:0000313" key="1">
    <source>
        <dbReference type="EMBL" id="KAJ3475194.1"/>
    </source>
</evidence>
<proteinExistence type="predicted"/>
<organism evidence="1 2">
    <name type="scientific">Meripilus lineatus</name>
    <dbReference type="NCBI Taxonomy" id="2056292"/>
    <lineage>
        <taxon>Eukaryota</taxon>
        <taxon>Fungi</taxon>
        <taxon>Dikarya</taxon>
        <taxon>Basidiomycota</taxon>
        <taxon>Agaricomycotina</taxon>
        <taxon>Agaricomycetes</taxon>
        <taxon>Polyporales</taxon>
        <taxon>Meripilaceae</taxon>
        <taxon>Meripilus</taxon>
    </lineage>
</organism>
<gene>
    <name evidence="1" type="ORF">NLI96_g11995</name>
</gene>
<evidence type="ECO:0000313" key="2">
    <source>
        <dbReference type="Proteomes" id="UP001212997"/>
    </source>
</evidence>
<keyword evidence="2" id="KW-1185">Reference proteome</keyword>
<dbReference type="AlphaFoldDB" id="A0AAD5UQP3"/>
<sequence>MRLTHAALVCMHRRCTSEILNELELWSCLRTARESFALLNHLPLFGNQPQGIIPVGSQARLDEPATNDKARSSDPTSAMHCGYSASFLVVLEDVENLPHKVNATWEISIRYGEIMVFDLLHVYAK</sequence>
<accession>A0AAD5UQP3</accession>
<dbReference type="EMBL" id="JANAWD010000898">
    <property type="protein sequence ID" value="KAJ3475194.1"/>
    <property type="molecule type" value="Genomic_DNA"/>
</dbReference>
<reference evidence="1" key="1">
    <citation type="submission" date="2022-07" db="EMBL/GenBank/DDBJ databases">
        <title>Genome Sequence of Physisporinus lineatus.</title>
        <authorList>
            <person name="Buettner E."/>
        </authorList>
    </citation>
    <scope>NUCLEOTIDE SEQUENCE</scope>
    <source>
        <strain evidence="1">VT162</strain>
    </source>
</reference>
<protein>
    <submittedName>
        <fullName evidence="1">Uncharacterized protein</fullName>
    </submittedName>
</protein>